<evidence type="ECO:0000256" key="5">
    <source>
        <dbReference type="ARBA" id="ARBA00022777"/>
    </source>
</evidence>
<dbReference type="PRINTS" id="PR00344">
    <property type="entry name" value="BCTRLSENSOR"/>
</dbReference>
<dbReference type="SUPFAM" id="SSF55785">
    <property type="entry name" value="PYP-like sensor domain (PAS domain)"/>
    <property type="match status" value="9"/>
</dbReference>
<dbReference type="Proteomes" id="UP000635565">
    <property type="component" value="Unassembled WGS sequence"/>
</dbReference>
<dbReference type="InterPro" id="IPR013655">
    <property type="entry name" value="PAS_fold_3"/>
</dbReference>
<evidence type="ECO:0000256" key="6">
    <source>
        <dbReference type="ARBA" id="ARBA00023012"/>
    </source>
</evidence>
<gene>
    <name evidence="10" type="ORF">KSZ_56060</name>
</gene>
<keyword evidence="3" id="KW-0597">Phosphoprotein</keyword>
<protein>
    <recommendedName>
        <fullName evidence="2">histidine kinase</fullName>
        <ecNumber evidence="2">2.7.13.3</ecNumber>
    </recommendedName>
</protein>
<evidence type="ECO:0000256" key="2">
    <source>
        <dbReference type="ARBA" id="ARBA00012438"/>
    </source>
</evidence>
<dbReference type="NCBIfam" id="TIGR00229">
    <property type="entry name" value="sensory_box"/>
    <property type="match status" value="9"/>
</dbReference>
<dbReference type="InterPro" id="IPR003594">
    <property type="entry name" value="HATPase_dom"/>
</dbReference>
<dbReference type="Gene3D" id="1.10.287.130">
    <property type="match status" value="1"/>
</dbReference>
<feature type="domain" description="PAS" evidence="8">
    <location>
        <begin position="284"/>
        <end position="354"/>
    </location>
</feature>
<feature type="domain" description="PAC" evidence="9">
    <location>
        <begin position="357"/>
        <end position="410"/>
    </location>
</feature>
<dbReference type="InterPro" id="IPR036890">
    <property type="entry name" value="HATPase_C_sf"/>
</dbReference>
<feature type="domain" description="PAC" evidence="9">
    <location>
        <begin position="869"/>
        <end position="922"/>
    </location>
</feature>
<feature type="domain" description="PAC" evidence="9">
    <location>
        <begin position="486"/>
        <end position="539"/>
    </location>
</feature>
<feature type="domain" description="PAC" evidence="9">
    <location>
        <begin position="230"/>
        <end position="283"/>
    </location>
</feature>
<dbReference type="SUPFAM" id="SSF47384">
    <property type="entry name" value="Homodimeric domain of signal transducing histidine kinase"/>
    <property type="match status" value="1"/>
</dbReference>
<dbReference type="PANTHER" id="PTHR43304">
    <property type="entry name" value="PHYTOCHROME-LIKE PROTEIN CPH1"/>
    <property type="match status" value="1"/>
</dbReference>
<dbReference type="PROSITE" id="PS50112">
    <property type="entry name" value="PAS"/>
    <property type="match status" value="7"/>
</dbReference>
<feature type="domain" description="PAS" evidence="8">
    <location>
        <begin position="156"/>
        <end position="227"/>
    </location>
</feature>
<dbReference type="SMART" id="SM00388">
    <property type="entry name" value="HisKA"/>
    <property type="match status" value="1"/>
</dbReference>
<organism evidence="10 11">
    <name type="scientific">Dictyobacter formicarum</name>
    <dbReference type="NCBI Taxonomy" id="2778368"/>
    <lineage>
        <taxon>Bacteria</taxon>
        <taxon>Bacillati</taxon>
        <taxon>Chloroflexota</taxon>
        <taxon>Ktedonobacteria</taxon>
        <taxon>Ktedonobacterales</taxon>
        <taxon>Dictyobacteraceae</taxon>
        <taxon>Dictyobacter</taxon>
    </lineage>
</organism>
<evidence type="ECO:0000256" key="3">
    <source>
        <dbReference type="ARBA" id="ARBA00022553"/>
    </source>
</evidence>
<evidence type="ECO:0000313" key="10">
    <source>
        <dbReference type="EMBL" id="GHO87600.1"/>
    </source>
</evidence>
<keyword evidence="5" id="KW-0418">Kinase</keyword>
<dbReference type="InterPro" id="IPR003661">
    <property type="entry name" value="HisK_dim/P_dom"/>
</dbReference>
<accession>A0ABQ3VP64</accession>
<feature type="domain" description="Histidine kinase" evidence="7">
    <location>
        <begin position="1179"/>
        <end position="1395"/>
    </location>
</feature>
<feature type="domain" description="PAS" evidence="8">
    <location>
        <begin position="411"/>
        <end position="483"/>
    </location>
</feature>
<dbReference type="CDD" id="cd00075">
    <property type="entry name" value="HATPase"/>
    <property type="match status" value="1"/>
</dbReference>
<dbReference type="PROSITE" id="PS50109">
    <property type="entry name" value="HIS_KIN"/>
    <property type="match status" value="1"/>
</dbReference>
<feature type="domain" description="PAS" evidence="8">
    <location>
        <begin position="36"/>
        <end position="106"/>
    </location>
</feature>
<feature type="domain" description="PAC" evidence="9">
    <location>
        <begin position="998"/>
        <end position="1051"/>
    </location>
</feature>
<dbReference type="EC" id="2.7.13.3" evidence="2"/>
<keyword evidence="4" id="KW-0808">Transferase</keyword>
<dbReference type="SMART" id="SM00387">
    <property type="entry name" value="HATPase_c"/>
    <property type="match status" value="1"/>
</dbReference>
<evidence type="ECO:0000256" key="4">
    <source>
        <dbReference type="ARBA" id="ARBA00022679"/>
    </source>
</evidence>
<dbReference type="InterPro" id="IPR035965">
    <property type="entry name" value="PAS-like_dom_sf"/>
</dbReference>
<sequence length="1397" mass="164091">MMLDGKQIRHLTLPLWKALIKHIAVQKRAEQQLKESRENFRVLAETVPQLVWTAQPDGSVTYSNHRWYDYTGASPEQALGEEWSQFLHPDDYEHTLTIWHHALAVGEPYEIEYRLKEGQTGAYRWFLARGMPMRDAGGHIVKWFGTCTDIHDKKQVEDEIRVLVDAIPQFVWMLRPDGSCEYTNQRWCDYTNMTSEQAQGDGWLHQAIHPDDQQRVLEVWQSAVQAGRPYEAELRLRNGTTGEYRWSLARGVPFKDAQGTILKWFGTNTDIDEQKQAEQRIKASEEDLRVLAETVPQLVWTARPDGALEYWNQRWYAYSGSSPEQALGEEWSQFLHPDDYEHTLTIWHHALAVGEPYEIEYRLKEGQTGAYRWFLARGMPMRDAGGHIVKWFGTCTDIEDQKRAEQQLKESQESLRVLAETVPQLVWTAQPDGQVEYTNQRWRDYTGVTLEQIQSDRWAHLRFIHPEDRDGNRARWQHALDTKDMYEHEERLKNCQTGEYRWFLTRAHPVRNEGGQIVKWFGTCTDIEEQKQAEERIKISEQNWRMLAETVPQLVWTMQPDGRLEYMNQRYRDWMQPDFELSGDDFWRQFVHPADFERTLALRRHSLETGEPYENEYRLKNRRTGTYHWFLTRALPVRNEAGQIIKWFGTCTDIEEQKQAEERIKISEENWRMLAETVPQLVWTTQPDGRVDYVNQRYCDYTQATLEHIRDDGWHQIVHPEDIERTLALRRQTLATGEPYEIEYRLKNRQTGEYHWFLTRGLPVRNEAGQIIKWFGTSTDIEGQKRAEQQLKESRESLRMLAETVPQLVWVRRPDSRHEYVNQRWCDYTGLTLEHVQSDRWEYLQFIHPDDRESNRAHWQHALETGDMFKYEARLRNAQTGEYRWFLVRALPVRDEGGHIVKWFGTSTDIEDQKRAEQQLKESRESLRVLAETVPQLVWVRRPNSRHEYVNQRCCDYLGLTAEHMQSDPWAHLQFIHPDDQEGHRAHWQHALETGDMFEHKVRLRNAQTGEYRWFLARAMPVRDESGQIVKWFGTCTDIDEQKRLEEALRQSQERANALMNSSIIGTFLAEDEQVVDANDTYLHMLGYSREDLCAGSINWARMTPPEYLARTQQARQELVVHQYRAPYEKEYICQDGSRLPVLVGVVALRLDPHQAIGFVLDNSARKELDQRKDDFINMASHELRNPLTALKMHIQLMRRRQQKQSHDEVVTALSTLEGPIKQLERLIGELLDVSKIQAGKLEYRQGQVDLNELLREITDTVQYSYPDHSIVVRAPVRACMIGDRDRLGQVFTNLISNAIKYSPQAETVEVEMDTTEDVVTVRVRDHGLGIPREQCEKIFERFYRVANPRQKGIAGLGMGLYIVARIVKHHKGTITVESEVGKGSTFTVTLPNMRCA</sequence>
<dbReference type="InterPro" id="IPR036097">
    <property type="entry name" value="HisK_dim/P_sf"/>
</dbReference>
<dbReference type="InterPro" id="IPR000700">
    <property type="entry name" value="PAS-assoc_C"/>
</dbReference>
<dbReference type="InterPro" id="IPR001610">
    <property type="entry name" value="PAC"/>
</dbReference>
<evidence type="ECO:0000259" key="8">
    <source>
        <dbReference type="PROSITE" id="PS50112"/>
    </source>
</evidence>
<proteinExistence type="predicted"/>
<feature type="domain" description="PAS" evidence="8">
    <location>
        <begin position="923"/>
        <end position="995"/>
    </location>
</feature>
<dbReference type="CDD" id="cd00082">
    <property type="entry name" value="HisKA"/>
    <property type="match status" value="1"/>
</dbReference>
<dbReference type="EMBL" id="BNJJ01000018">
    <property type="protein sequence ID" value="GHO87600.1"/>
    <property type="molecule type" value="Genomic_DNA"/>
</dbReference>
<comment type="caution">
    <text evidence="10">The sequence shown here is derived from an EMBL/GenBank/DDBJ whole genome shotgun (WGS) entry which is preliminary data.</text>
</comment>
<comment type="catalytic activity">
    <reaction evidence="1">
        <text>ATP + protein L-histidine = ADP + protein N-phospho-L-histidine.</text>
        <dbReference type="EC" id="2.7.13.3"/>
    </reaction>
</comment>
<dbReference type="SUPFAM" id="SSF55874">
    <property type="entry name" value="ATPase domain of HSP90 chaperone/DNA topoisomerase II/histidine kinase"/>
    <property type="match status" value="1"/>
</dbReference>
<evidence type="ECO:0000256" key="1">
    <source>
        <dbReference type="ARBA" id="ARBA00000085"/>
    </source>
</evidence>
<dbReference type="Pfam" id="PF08447">
    <property type="entry name" value="PAS_3"/>
    <property type="match status" value="9"/>
</dbReference>
<dbReference type="PANTHER" id="PTHR43304:SF1">
    <property type="entry name" value="PAC DOMAIN-CONTAINING PROTEIN"/>
    <property type="match status" value="1"/>
</dbReference>
<reference evidence="10 11" key="1">
    <citation type="journal article" date="2021" name="Int. J. Syst. Evol. Microbiol.">
        <title>Reticulibacter mediterranei gen. nov., sp. nov., within the new family Reticulibacteraceae fam. nov., and Ktedonospora formicarum gen. nov., sp. nov., Ktedonobacter robiniae sp. nov., Dictyobacter formicarum sp. nov. and Dictyobacter arantiisoli sp. nov., belonging to the class Ktedonobacteria.</title>
        <authorList>
            <person name="Yabe S."/>
            <person name="Zheng Y."/>
            <person name="Wang C.M."/>
            <person name="Sakai Y."/>
            <person name="Abe K."/>
            <person name="Yokota A."/>
            <person name="Donadio S."/>
            <person name="Cavaletti L."/>
            <person name="Monciardini P."/>
        </authorList>
    </citation>
    <scope>NUCLEOTIDE SEQUENCE [LARGE SCALE GENOMIC DNA]</scope>
    <source>
        <strain evidence="10 11">SOSP1-9</strain>
    </source>
</reference>
<dbReference type="SMART" id="SM00091">
    <property type="entry name" value="PAS"/>
    <property type="match status" value="9"/>
</dbReference>
<dbReference type="Pfam" id="PF00512">
    <property type="entry name" value="HisKA"/>
    <property type="match status" value="1"/>
</dbReference>
<dbReference type="CDD" id="cd00130">
    <property type="entry name" value="PAS"/>
    <property type="match status" value="9"/>
</dbReference>
<feature type="domain" description="PAC" evidence="9">
    <location>
        <begin position="613"/>
        <end position="666"/>
    </location>
</feature>
<feature type="domain" description="PAC" evidence="9">
    <location>
        <begin position="109"/>
        <end position="162"/>
    </location>
</feature>
<dbReference type="Gene3D" id="3.30.565.10">
    <property type="entry name" value="Histidine kinase-like ATPase, C-terminal domain"/>
    <property type="match status" value="1"/>
</dbReference>
<evidence type="ECO:0000313" key="11">
    <source>
        <dbReference type="Proteomes" id="UP000635565"/>
    </source>
</evidence>
<evidence type="ECO:0000259" key="9">
    <source>
        <dbReference type="PROSITE" id="PS50113"/>
    </source>
</evidence>
<dbReference type="Gene3D" id="3.30.450.20">
    <property type="entry name" value="PAS domain"/>
    <property type="match status" value="9"/>
</dbReference>
<dbReference type="InterPro" id="IPR000014">
    <property type="entry name" value="PAS"/>
</dbReference>
<evidence type="ECO:0000259" key="7">
    <source>
        <dbReference type="PROSITE" id="PS50109"/>
    </source>
</evidence>
<feature type="domain" description="PAC" evidence="9">
    <location>
        <begin position="740"/>
        <end position="793"/>
    </location>
</feature>
<name>A0ABQ3VP64_9CHLR</name>
<keyword evidence="11" id="KW-1185">Reference proteome</keyword>
<feature type="domain" description="PAS" evidence="8">
    <location>
        <begin position="667"/>
        <end position="737"/>
    </location>
</feature>
<dbReference type="InterPro" id="IPR052162">
    <property type="entry name" value="Sensor_kinase/Photoreceptor"/>
</dbReference>
<dbReference type="PROSITE" id="PS50113">
    <property type="entry name" value="PAC"/>
    <property type="match status" value="8"/>
</dbReference>
<dbReference type="InterPro" id="IPR005467">
    <property type="entry name" value="His_kinase_dom"/>
</dbReference>
<feature type="domain" description="PAS" evidence="8">
    <location>
        <begin position="794"/>
        <end position="866"/>
    </location>
</feature>
<dbReference type="SMART" id="SM00086">
    <property type="entry name" value="PAC"/>
    <property type="match status" value="9"/>
</dbReference>
<dbReference type="Pfam" id="PF02518">
    <property type="entry name" value="HATPase_c"/>
    <property type="match status" value="1"/>
</dbReference>
<dbReference type="RefSeq" id="WP_201365148.1">
    <property type="nucleotide sequence ID" value="NZ_BNJJ01000018.1"/>
</dbReference>
<dbReference type="InterPro" id="IPR004358">
    <property type="entry name" value="Sig_transdc_His_kin-like_C"/>
</dbReference>
<keyword evidence="6" id="KW-0902">Two-component regulatory system</keyword>